<name>A0AAU8J8U2_9CYAN</name>
<dbReference type="SUPFAM" id="SSF52172">
    <property type="entry name" value="CheY-like"/>
    <property type="match status" value="1"/>
</dbReference>
<dbReference type="PROSITE" id="PS50110">
    <property type="entry name" value="RESPONSE_REGULATORY"/>
    <property type="match status" value="1"/>
</dbReference>
<evidence type="ECO:0000256" key="2">
    <source>
        <dbReference type="PROSITE-ProRule" id="PRU00169"/>
    </source>
</evidence>
<sequence>MAKILIVDDSTLSRRIMRTILIAEGHHIIEATDGLVGIETYLMEQPDLVLLDMAMPGLPGDEVLEKILELNQSARVIIATADLQDLTKTKVLEAGAMGFVNKPFNRTKVLEVVNQVLSNTPDVL</sequence>
<feature type="modified residue" description="4-aspartylphosphate" evidence="2">
    <location>
        <position position="52"/>
    </location>
</feature>
<proteinExistence type="predicted"/>
<protein>
    <submittedName>
        <fullName evidence="4">Response regulator</fullName>
    </submittedName>
</protein>
<reference evidence="4" key="1">
    <citation type="submission" date="2024-07" db="EMBL/GenBank/DDBJ databases">
        <authorList>
            <person name="Kim Y.J."/>
            <person name="Jeong J.Y."/>
        </authorList>
    </citation>
    <scope>NUCLEOTIDE SEQUENCE</scope>
    <source>
        <strain evidence="4">GIHE-MW2</strain>
    </source>
</reference>
<gene>
    <name evidence="4" type="ORF">ABWT76_003211</name>
</gene>
<evidence type="ECO:0000313" key="4">
    <source>
        <dbReference type="EMBL" id="XCM34601.1"/>
    </source>
</evidence>
<dbReference type="RefSeq" id="WP_354634643.1">
    <property type="nucleotide sequence ID" value="NZ_CP159837.1"/>
</dbReference>
<dbReference type="PANTHER" id="PTHR44591">
    <property type="entry name" value="STRESS RESPONSE REGULATOR PROTEIN 1"/>
    <property type="match status" value="1"/>
</dbReference>
<dbReference type="SMART" id="SM00448">
    <property type="entry name" value="REC"/>
    <property type="match status" value="1"/>
</dbReference>
<organism evidence="4">
    <name type="scientific">Planktothricoides raciborskii GIHE-MW2</name>
    <dbReference type="NCBI Taxonomy" id="2792601"/>
    <lineage>
        <taxon>Bacteria</taxon>
        <taxon>Bacillati</taxon>
        <taxon>Cyanobacteriota</taxon>
        <taxon>Cyanophyceae</taxon>
        <taxon>Oscillatoriophycideae</taxon>
        <taxon>Oscillatoriales</taxon>
        <taxon>Oscillatoriaceae</taxon>
        <taxon>Planktothricoides</taxon>
    </lineage>
</organism>
<dbReference type="InterPro" id="IPR050595">
    <property type="entry name" value="Bact_response_regulator"/>
</dbReference>
<dbReference type="InterPro" id="IPR011006">
    <property type="entry name" value="CheY-like_superfamily"/>
</dbReference>
<dbReference type="GO" id="GO:0000160">
    <property type="term" value="P:phosphorelay signal transduction system"/>
    <property type="evidence" value="ECO:0007669"/>
    <property type="project" value="InterPro"/>
</dbReference>
<dbReference type="Gene3D" id="3.40.50.2300">
    <property type="match status" value="1"/>
</dbReference>
<keyword evidence="1 2" id="KW-0597">Phosphoprotein</keyword>
<evidence type="ECO:0000256" key="1">
    <source>
        <dbReference type="ARBA" id="ARBA00022553"/>
    </source>
</evidence>
<dbReference type="Pfam" id="PF00072">
    <property type="entry name" value="Response_reg"/>
    <property type="match status" value="1"/>
</dbReference>
<dbReference type="AlphaFoldDB" id="A0AAU8J8U2"/>
<feature type="domain" description="Response regulatory" evidence="3">
    <location>
        <begin position="3"/>
        <end position="117"/>
    </location>
</feature>
<dbReference type="InterPro" id="IPR001789">
    <property type="entry name" value="Sig_transdc_resp-reg_receiver"/>
</dbReference>
<dbReference type="PANTHER" id="PTHR44591:SF24">
    <property type="entry name" value="PROTEIN-GLUTAMATE METHYLESTERASE_PROTEIN-GLUTAMINE GLUTAMINASE 1"/>
    <property type="match status" value="1"/>
</dbReference>
<accession>A0AAU8J8U2</accession>
<dbReference type="EMBL" id="CP159837">
    <property type="protein sequence ID" value="XCM34601.1"/>
    <property type="molecule type" value="Genomic_DNA"/>
</dbReference>
<evidence type="ECO:0000259" key="3">
    <source>
        <dbReference type="PROSITE" id="PS50110"/>
    </source>
</evidence>